<evidence type="ECO:0000313" key="1">
    <source>
        <dbReference type="EMBL" id="NML65574.1"/>
    </source>
</evidence>
<comment type="caution">
    <text evidence="1">The sequence shown here is derived from an EMBL/GenBank/DDBJ whole genome shotgun (WGS) entry which is preliminary data.</text>
</comment>
<dbReference type="EMBL" id="JABBGH010000001">
    <property type="protein sequence ID" value="NML65574.1"/>
    <property type="molecule type" value="Genomic_DNA"/>
</dbReference>
<dbReference type="SUPFAM" id="SSF53335">
    <property type="entry name" value="S-adenosyl-L-methionine-dependent methyltransferases"/>
    <property type="match status" value="1"/>
</dbReference>
<keyword evidence="1" id="KW-0808">Transferase</keyword>
<dbReference type="RefSeq" id="WP_169530869.1">
    <property type="nucleotide sequence ID" value="NZ_JABBGH010000001.1"/>
</dbReference>
<protein>
    <submittedName>
        <fullName evidence="1">Methyltransferase domain-containing protein</fullName>
    </submittedName>
</protein>
<dbReference type="Pfam" id="PF13489">
    <property type="entry name" value="Methyltransf_23"/>
    <property type="match status" value="1"/>
</dbReference>
<dbReference type="Proteomes" id="UP000559626">
    <property type="component" value="Unassembled WGS sequence"/>
</dbReference>
<gene>
    <name evidence="1" type="ORF">HHL22_10190</name>
</gene>
<reference evidence="1 2" key="1">
    <citation type="submission" date="2020-04" db="EMBL/GenBank/DDBJ databases">
        <title>Hymenobacter polaris sp. nov., isolated from Arctic soil.</title>
        <authorList>
            <person name="Dahal R.H."/>
        </authorList>
    </citation>
    <scope>NUCLEOTIDE SEQUENCE [LARGE SCALE GENOMIC DNA]</scope>
    <source>
        <strain evidence="1 2">RP-2-7</strain>
    </source>
</reference>
<keyword evidence="1" id="KW-0489">Methyltransferase</keyword>
<dbReference type="GO" id="GO:0008168">
    <property type="term" value="F:methyltransferase activity"/>
    <property type="evidence" value="ECO:0007669"/>
    <property type="project" value="UniProtKB-KW"/>
</dbReference>
<dbReference type="InterPro" id="IPR029063">
    <property type="entry name" value="SAM-dependent_MTases_sf"/>
</dbReference>
<accession>A0A7Y0ADZ6</accession>
<keyword evidence="2" id="KW-1185">Reference proteome</keyword>
<dbReference type="Gene3D" id="3.40.50.150">
    <property type="entry name" value="Vaccinia Virus protein VP39"/>
    <property type="match status" value="1"/>
</dbReference>
<sequence length="262" mass="29572">MPDSLPPALAAQLAEVPRGNTQKHVNRAVLADLLTHEAARLGQPGLRWLDAPCGEGEFLTQVRRFFPQADLSGVDVRPVAPAVPGAPVHYQVADLSRAVPFVEDPPFEVLTSISGIMCFANTAQFIAGCAQRLRPGGLLLVSNDNCLTVRDRLSYLFSGRVRRFKLLFEPHEGNFQLVQHQELKRLFDVNGVALKRVVYTAFYTEDLLYLPLALLLWPWQWWQLRRARSSTSQVLRRQLFGFKSLLYRHYFFVGEKLGATEA</sequence>
<evidence type="ECO:0000313" key="2">
    <source>
        <dbReference type="Proteomes" id="UP000559626"/>
    </source>
</evidence>
<dbReference type="CDD" id="cd02440">
    <property type="entry name" value="AdoMet_MTases"/>
    <property type="match status" value="1"/>
</dbReference>
<dbReference type="GO" id="GO:0032259">
    <property type="term" value="P:methylation"/>
    <property type="evidence" value="ECO:0007669"/>
    <property type="project" value="UniProtKB-KW"/>
</dbReference>
<dbReference type="AlphaFoldDB" id="A0A7Y0ADZ6"/>
<organism evidence="1 2">
    <name type="scientific">Hymenobacter polaris</name>
    <dbReference type="NCBI Taxonomy" id="2682546"/>
    <lineage>
        <taxon>Bacteria</taxon>
        <taxon>Pseudomonadati</taxon>
        <taxon>Bacteroidota</taxon>
        <taxon>Cytophagia</taxon>
        <taxon>Cytophagales</taxon>
        <taxon>Hymenobacteraceae</taxon>
        <taxon>Hymenobacter</taxon>
    </lineage>
</organism>
<name>A0A7Y0ADZ6_9BACT</name>
<proteinExistence type="predicted"/>